<organism evidence="5 6">
    <name type="scientific">Microbacterium nanhaiense</name>
    <dbReference type="NCBI Taxonomy" id="1301026"/>
    <lineage>
        <taxon>Bacteria</taxon>
        <taxon>Bacillati</taxon>
        <taxon>Actinomycetota</taxon>
        <taxon>Actinomycetes</taxon>
        <taxon>Micrococcales</taxon>
        <taxon>Microbacteriaceae</taxon>
        <taxon>Microbacterium</taxon>
    </lineage>
</organism>
<feature type="domain" description="Gfo/Idh/MocA-like oxidoreductase N-terminal" evidence="4">
    <location>
        <begin position="23"/>
        <end position="139"/>
    </location>
</feature>
<dbReference type="Gene3D" id="3.30.360.10">
    <property type="entry name" value="Dihydrodipicolinate Reductase, domain 2"/>
    <property type="match status" value="1"/>
</dbReference>
<gene>
    <name evidence="5" type="ORF">GCM10010910_17460</name>
</gene>
<dbReference type="EMBL" id="BMMQ01000004">
    <property type="protein sequence ID" value="GGO63877.1"/>
    <property type="molecule type" value="Genomic_DNA"/>
</dbReference>
<dbReference type="InterPro" id="IPR036291">
    <property type="entry name" value="NAD(P)-bd_dom_sf"/>
</dbReference>
<dbReference type="Proteomes" id="UP000638043">
    <property type="component" value="Unassembled WGS sequence"/>
</dbReference>
<comment type="caution">
    <text evidence="5">The sequence shown here is derived from an EMBL/GenBank/DDBJ whole genome shotgun (WGS) entry which is preliminary data.</text>
</comment>
<protein>
    <submittedName>
        <fullName evidence="5">Oxidoreductase</fullName>
    </submittedName>
</protein>
<evidence type="ECO:0000256" key="3">
    <source>
        <dbReference type="SAM" id="MobiDB-lite"/>
    </source>
</evidence>
<dbReference type="PANTHER" id="PTHR43708">
    <property type="entry name" value="CONSERVED EXPRESSED OXIDOREDUCTASE (EUROFUNG)"/>
    <property type="match status" value="1"/>
</dbReference>
<evidence type="ECO:0000256" key="1">
    <source>
        <dbReference type="ARBA" id="ARBA00010928"/>
    </source>
</evidence>
<feature type="compositionally biased region" description="Basic and acidic residues" evidence="3">
    <location>
        <begin position="358"/>
        <end position="370"/>
    </location>
</feature>
<evidence type="ECO:0000313" key="6">
    <source>
        <dbReference type="Proteomes" id="UP000638043"/>
    </source>
</evidence>
<proteinExistence type="inferred from homology"/>
<accession>A0ABQ2N2K0</accession>
<feature type="region of interest" description="Disordered" evidence="3">
    <location>
        <begin position="348"/>
        <end position="370"/>
    </location>
</feature>
<sequence>MSRPEFAPHEAYAVPLPAAPLPIVIVGAGGIVRDAHLPAYRKAGFPVAALVDRIPGKAETLAADFDVPLVLDSLDDAVARFGTGAVYDVALMSDQFPAALRALPEGAAVLLQKPLGLTLAGTAELQRIVRERRLIAAVNTQLRFAPYVAEARRLIAVGEIGELIDIEIRVIVETHWELFPYVFALERMEMPLHSVHYVDLVRSFVGDPSSVSAVTVPHPGKPLASTRSVYILHYEGRPLRVTVLTNHDHDFGPEHQSSSIVWQGTTGAIRAQMGLLLDYPRGGTDRLQRAAPGGPWVDVPFAGTWFPDAFIGSMATVQRRATGEADSMPTSVDDVARTMAVLEAAHEAQARGGVPLPRTERSTPCERIES</sequence>
<evidence type="ECO:0000313" key="5">
    <source>
        <dbReference type="EMBL" id="GGO63877.1"/>
    </source>
</evidence>
<evidence type="ECO:0000259" key="4">
    <source>
        <dbReference type="Pfam" id="PF01408"/>
    </source>
</evidence>
<comment type="similarity">
    <text evidence="1">Belongs to the Gfo/Idh/MocA family.</text>
</comment>
<keyword evidence="2" id="KW-0560">Oxidoreductase</keyword>
<dbReference type="InterPro" id="IPR000683">
    <property type="entry name" value="Gfo/Idh/MocA-like_OxRdtase_N"/>
</dbReference>
<dbReference type="SUPFAM" id="SSF55347">
    <property type="entry name" value="Glyceraldehyde-3-phosphate dehydrogenase-like, C-terminal domain"/>
    <property type="match status" value="1"/>
</dbReference>
<reference evidence="6" key="1">
    <citation type="journal article" date="2019" name="Int. J. Syst. Evol. Microbiol.">
        <title>The Global Catalogue of Microorganisms (GCM) 10K type strain sequencing project: providing services to taxonomists for standard genome sequencing and annotation.</title>
        <authorList>
            <consortium name="The Broad Institute Genomics Platform"/>
            <consortium name="The Broad Institute Genome Sequencing Center for Infectious Disease"/>
            <person name="Wu L."/>
            <person name="Ma J."/>
        </authorList>
    </citation>
    <scope>NUCLEOTIDE SEQUENCE [LARGE SCALE GENOMIC DNA]</scope>
    <source>
        <strain evidence="6">CGMCC 4.7181</strain>
    </source>
</reference>
<dbReference type="RefSeq" id="WP_188700997.1">
    <property type="nucleotide sequence ID" value="NZ_BMMQ01000004.1"/>
</dbReference>
<dbReference type="Gene3D" id="3.40.50.720">
    <property type="entry name" value="NAD(P)-binding Rossmann-like Domain"/>
    <property type="match status" value="1"/>
</dbReference>
<evidence type="ECO:0000256" key="2">
    <source>
        <dbReference type="ARBA" id="ARBA00023002"/>
    </source>
</evidence>
<dbReference type="PANTHER" id="PTHR43708:SF5">
    <property type="entry name" value="CONSERVED EXPRESSED OXIDOREDUCTASE (EUROFUNG)-RELATED"/>
    <property type="match status" value="1"/>
</dbReference>
<keyword evidence="6" id="KW-1185">Reference proteome</keyword>
<dbReference type="Pfam" id="PF01408">
    <property type="entry name" value="GFO_IDH_MocA"/>
    <property type="match status" value="1"/>
</dbReference>
<name>A0ABQ2N2K0_9MICO</name>
<dbReference type="SUPFAM" id="SSF51735">
    <property type="entry name" value="NAD(P)-binding Rossmann-fold domains"/>
    <property type="match status" value="1"/>
</dbReference>
<dbReference type="InterPro" id="IPR051317">
    <property type="entry name" value="Gfo/Idh/MocA_oxidoreduct"/>
</dbReference>